<dbReference type="Pfam" id="PF13920">
    <property type="entry name" value="zf-C3HC4_3"/>
    <property type="match status" value="1"/>
</dbReference>
<keyword evidence="4" id="KW-1185">Reference proteome</keyword>
<dbReference type="Proteomes" id="UP000689195">
    <property type="component" value="Unassembled WGS sequence"/>
</dbReference>
<name>A0A8S1YBU9_9CILI</name>
<dbReference type="InterPro" id="IPR001841">
    <property type="entry name" value="Znf_RING"/>
</dbReference>
<evidence type="ECO:0000313" key="3">
    <source>
        <dbReference type="EMBL" id="CAD8211220.1"/>
    </source>
</evidence>
<keyword evidence="1" id="KW-0863">Zinc-finger</keyword>
<dbReference type="AlphaFoldDB" id="A0A8S1YBU9"/>
<proteinExistence type="predicted"/>
<gene>
    <name evidence="3" type="ORF">PPENT_87.1.T1620101</name>
</gene>
<dbReference type="OrthoDB" id="302696at2759"/>
<protein>
    <recommendedName>
        <fullName evidence="2">RING-type domain-containing protein</fullName>
    </recommendedName>
</protein>
<evidence type="ECO:0000313" key="4">
    <source>
        <dbReference type="Proteomes" id="UP000689195"/>
    </source>
</evidence>
<dbReference type="PROSITE" id="PS50089">
    <property type="entry name" value="ZF_RING_2"/>
    <property type="match status" value="1"/>
</dbReference>
<dbReference type="GO" id="GO:0008270">
    <property type="term" value="F:zinc ion binding"/>
    <property type="evidence" value="ECO:0007669"/>
    <property type="project" value="UniProtKB-KW"/>
</dbReference>
<keyword evidence="1" id="KW-0862">Zinc</keyword>
<evidence type="ECO:0000259" key="2">
    <source>
        <dbReference type="PROSITE" id="PS50089"/>
    </source>
</evidence>
<sequence length="364" mass="42493">MENYYFCFGCGNNKDIVKFSIKQVEKNGVYILDCLDCKFQTACVQCKSCQELKYCKYGDINTIIQCVCGSKQRIYECTFCKCPQIINCENLKQNSKLICFSCRNAFYIINCPGCQNMKILNTINNINYCENCNLNFQIDECKFCQEDAFSKDKFEPFIFKCSNNHQYQKLICLQCKTPNKLNVSNNKNYICQKCNTKMKHIQCLCGQNQIIRRSENDQLGKFKCQGCQLDFQIRKCNTLNCLGVLLKLDKPTIKPSEFGPFIEIVNTICFSCKQQKYLSQCLRCYAQQEPYNINKDKPNKCLGCQQEFTDSKYRECVICFNHIADSIILPCKHVCLCHLCLQNFKETCPLCRRIIQDKFRIFLN</sequence>
<reference evidence="3" key="1">
    <citation type="submission" date="2021-01" db="EMBL/GenBank/DDBJ databases">
        <authorList>
            <consortium name="Genoscope - CEA"/>
            <person name="William W."/>
        </authorList>
    </citation>
    <scope>NUCLEOTIDE SEQUENCE</scope>
</reference>
<accession>A0A8S1YBU9</accession>
<organism evidence="3 4">
    <name type="scientific">Paramecium pentaurelia</name>
    <dbReference type="NCBI Taxonomy" id="43138"/>
    <lineage>
        <taxon>Eukaryota</taxon>
        <taxon>Sar</taxon>
        <taxon>Alveolata</taxon>
        <taxon>Ciliophora</taxon>
        <taxon>Intramacronucleata</taxon>
        <taxon>Oligohymenophorea</taxon>
        <taxon>Peniculida</taxon>
        <taxon>Parameciidae</taxon>
        <taxon>Paramecium</taxon>
    </lineage>
</organism>
<comment type="caution">
    <text evidence="3">The sequence shown here is derived from an EMBL/GenBank/DDBJ whole genome shotgun (WGS) entry which is preliminary data.</text>
</comment>
<feature type="domain" description="RING-type" evidence="2">
    <location>
        <begin position="316"/>
        <end position="352"/>
    </location>
</feature>
<dbReference type="EMBL" id="CAJJDO010000162">
    <property type="protein sequence ID" value="CAD8211220.1"/>
    <property type="molecule type" value="Genomic_DNA"/>
</dbReference>
<evidence type="ECO:0000256" key="1">
    <source>
        <dbReference type="PROSITE-ProRule" id="PRU00175"/>
    </source>
</evidence>
<keyword evidence="1" id="KW-0479">Metal-binding</keyword>